<accession>A0A4D6KYJ7</accession>
<keyword evidence="3" id="KW-1185">Reference proteome</keyword>
<feature type="region of interest" description="Disordered" evidence="1">
    <location>
        <begin position="144"/>
        <end position="172"/>
    </location>
</feature>
<name>A0A4D6KYJ7_VIGUN</name>
<dbReference type="Proteomes" id="UP000501690">
    <property type="component" value="Linkage Group LG2"/>
</dbReference>
<organism evidence="2 3">
    <name type="scientific">Vigna unguiculata</name>
    <name type="common">Cowpea</name>
    <dbReference type="NCBI Taxonomy" id="3917"/>
    <lineage>
        <taxon>Eukaryota</taxon>
        <taxon>Viridiplantae</taxon>
        <taxon>Streptophyta</taxon>
        <taxon>Embryophyta</taxon>
        <taxon>Tracheophyta</taxon>
        <taxon>Spermatophyta</taxon>
        <taxon>Magnoliopsida</taxon>
        <taxon>eudicotyledons</taxon>
        <taxon>Gunneridae</taxon>
        <taxon>Pentapetalae</taxon>
        <taxon>rosids</taxon>
        <taxon>fabids</taxon>
        <taxon>Fabales</taxon>
        <taxon>Fabaceae</taxon>
        <taxon>Papilionoideae</taxon>
        <taxon>50 kb inversion clade</taxon>
        <taxon>NPAAA clade</taxon>
        <taxon>indigoferoid/millettioid clade</taxon>
        <taxon>Phaseoleae</taxon>
        <taxon>Vigna</taxon>
    </lineage>
</organism>
<protein>
    <submittedName>
        <fullName evidence="2">Uncharacterized protein</fullName>
    </submittedName>
</protein>
<gene>
    <name evidence="2" type="ORF">DEO72_LG2g2193</name>
</gene>
<feature type="compositionally biased region" description="Gly residues" evidence="1">
    <location>
        <begin position="158"/>
        <end position="170"/>
    </location>
</feature>
<dbReference type="AlphaFoldDB" id="A0A4D6KYJ7"/>
<sequence>MTVEDDAIQCVRELQEITNNTRESHKKPNKNALEIYLKETAAQQLRQKKENVRVRNGGAVTVVGAEWPEARKFDGSWWKKKRVSRGGGGTSKHLWRDKERDDWPEQCGRRRNETAAAQRWQGARVVVSRGGLAWWSRRKSLREEETTTTAAQRWQHNGGNGSTGDGGSGSTGARVVGVADICREKWRRQRARGRKGFAI</sequence>
<evidence type="ECO:0000313" key="3">
    <source>
        <dbReference type="Proteomes" id="UP000501690"/>
    </source>
</evidence>
<proteinExistence type="predicted"/>
<reference evidence="2 3" key="1">
    <citation type="submission" date="2019-04" db="EMBL/GenBank/DDBJ databases">
        <title>An improved genome assembly and genetic linkage map for asparagus bean, Vigna unguiculata ssp. sesquipedialis.</title>
        <authorList>
            <person name="Xia Q."/>
            <person name="Zhang R."/>
            <person name="Dong Y."/>
        </authorList>
    </citation>
    <scope>NUCLEOTIDE SEQUENCE [LARGE SCALE GENOMIC DNA]</scope>
    <source>
        <tissue evidence="2">Leaf</tissue>
    </source>
</reference>
<evidence type="ECO:0000256" key="1">
    <source>
        <dbReference type="SAM" id="MobiDB-lite"/>
    </source>
</evidence>
<evidence type="ECO:0000313" key="2">
    <source>
        <dbReference type="EMBL" id="QCD81863.1"/>
    </source>
</evidence>
<dbReference type="EMBL" id="CP039346">
    <property type="protein sequence ID" value="QCD81863.1"/>
    <property type="molecule type" value="Genomic_DNA"/>
</dbReference>